<dbReference type="PANTHER" id="PTHR33978:SF18">
    <property type="entry name" value="OS01G0656300 PROTEIN"/>
    <property type="match status" value="1"/>
</dbReference>
<evidence type="ECO:0000313" key="2">
    <source>
        <dbReference type="Proteomes" id="UP000006038"/>
    </source>
</evidence>
<dbReference type="EnsemblPlants" id="OB01G34320.1">
    <property type="protein sequence ID" value="OB01G34320.1"/>
    <property type="gene ID" value="OB01G34320"/>
</dbReference>
<evidence type="ECO:0000313" key="1">
    <source>
        <dbReference type="EnsemblPlants" id="OB01G34320.1"/>
    </source>
</evidence>
<name>J3L2H6_ORYBR</name>
<reference evidence="1" key="1">
    <citation type="journal article" date="2013" name="Nat. Commun.">
        <title>Whole-genome sequencing of Oryza brachyantha reveals mechanisms underlying Oryza genome evolution.</title>
        <authorList>
            <person name="Chen J."/>
            <person name="Huang Q."/>
            <person name="Gao D."/>
            <person name="Wang J."/>
            <person name="Lang Y."/>
            <person name="Liu T."/>
            <person name="Li B."/>
            <person name="Bai Z."/>
            <person name="Luis Goicoechea J."/>
            <person name="Liang C."/>
            <person name="Chen C."/>
            <person name="Zhang W."/>
            <person name="Sun S."/>
            <person name="Liao Y."/>
            <person name="Zhang X."/>
            <person name="Yang L."/>
            <person name="Song C."/>
            <person name="Wang M."/>
            <person name="Shi J."/>
            <person name="Liu G."/>
            <person name="Liu J."/>
            <person name="Zhou H."/>
            <person name="Zhou W."/>
            <person name="Yu Q."/>
            <person name="An N."/>
            <person name="Chen Y."/>
            <person name="Cai Q."/>
            <person name="Wang B."/>
            <person name="Liu B."/>
            <person name="Min J."/>
            <person name="Huang Y."/>
            <person name="Wu H."/>
            <person name="Li Z."/>
            <person name="Zhang Y."/>
            <person name="Yin Y."/>
            <person name="Song W."/>
            <person name="Jiang J."/>
            <person name="Jackson S.A."/>
            <person name="Wing R.A."/>
            <person name="Wang J."/>
            <person name="Chen M."/>
        </authorList>
    </citation>
    <scope>NUCLEOTIDE SEQUENCE [LARGE SCALE GENOMIC DNA]</scope>
    <source>
        <strain evidence="1">cv. IRGC 101232</strain>
    </source>
</reference>
<organism evidence="1">
    <name type="scientific">Oryza brachyantha</name>
    <name type="common">malo sina</name>
    <dbReference type="NCBI Taxonomy" id="4533"/>
    <lineage>
        <taxon>Eukaryota</taxon>
        <taxon>Viridiplantae</taxon>
        <taxon>Streptophyta</taxon>
        <taxon>Embryophyta</taxon>
        <taxon>Tracheophyta</taxon>
        <taxon>Spermatophyta</taxon>
        <taxon>Magnoliopsida</taxon>
        <taxon>Liliopsida</taxon>
        <taxon>Poales</taxon>
        <taxon>Poaceae</taxon>
        <taxon>BOP clade</taxon>
        <taxon>Oryzoideae</taxon>
        <taxon>Oryzeae</taxon>
        <taxon>Oryzinae</taxon>
        <taxon>Oryza</taxon>
    </lineage>
</organism>
<dbReference type="OMA" id="VQELATW"/>
<reference evidence="1" key="2">
    <citation type="submission" date="2013-04" db="UniProtKB">
        <authorList>
            <consortium name="EnsemblPlants"/>
        </authorList>
    </citation>
    <scope>IDENTIFICATION</scope>
</reference>
<dbReference type="Gramene" id="OB01G34320.1">
    <property type="protein sequence ID" value="OB01G34320.1"/>
    <property type="gene ID" value="OB01G34320"/>
</dbReference>
<proteinExistence type="predicted"/>
<dbReference type="OrthoDB" id="690771at2759"/>
<dbReference type="RefSeq" id="XP_040376065.1">
    <property type="nucleotide sequence ID" value="XM_040520131.1"/>
</dbReference>
<dbReference type="Proteomes" id="UP000006038">
    <property type="component" value="Chromosome 1"/>
</dbReference>
<dbReference type="PANTHER" id="PTHR33978">
    <property type="entry name" value="SERINE/THREONINE-KINASE"/>
    <property type="match status" value="1"/>
</dbReference>
<dbReference type="HOGENOM" id="CLU_147654_0_0_1"/>
<dbReference type="eggNOG" id="ENOG502SCHU">
    <property type="taxonomic scope" value="Eukaryota"/>
</dbReference>
<sequence>MEDHEKQEAAVLGAAWDCGSPLYDSFELARLYHVVDSHLMILPFPPDAAAQRMLDGWRGAGRAAEVDDDDKRGAVARKTSSRRRTRRTAWRKAMAAICRAVACWRTP</sequence>
<dbReference type="AlphaFoldDB" id="J3L2H6"/>
<accession>J3L2H6</accession>
<dbReference type="GeneID" id="121053319"/>
<protein>
    <submittedName>
        <fullName evidence="1">Uncharacterized protein</fullName>
    </submittedName>
</protein>
<gene>
    <name evidence="1" type="primary">LOC121053319</name>
</gene>
<keyword evidence="2" id="KW-1185">Reference proteome</keyword>